<feature type="transmembrane region" description="Helical" evidence="7">
    <location>
        <begin position="188"/>
        <end position="209"/>
    </location>
</feature>
<dbReference type="Pfam" id="PF00083">
    <property type="entry name" value="Sugar_tr"/>
    <property type="match status" value="1"/>
</dbReference>
<gene>
    <name evidence="11" type="primary">LOC106457251</name>
</gene>
<dbReference type="NCBIfam" id="TIGR00879">
    <property type="entry name" value="SP"/>
    <property type="match status" value="1"/>
</dbReference>
<dbReference type="Gene3D" id="1.20.1250.20">
    <property type="entry name" value="MFS general substrate transporter like domains"/>
    <property type="match status" value="1"/>
</dbReference>
<keyword evidence="3 7" id="KW-0812">Transmembrane</keyword>
<dbReference type="PANTHER" id="PTHR23503:SF8">
    <property type="entry name" value="FACILITATED GLUCOSE TRANSPORTER PROTEIN 1"/>
    <property type="match status" value="1"/>
</dbReference>
<evidence type="ECO:0000256" key="8">
    <source>
        <dbReference type="SAM" id="SignalP"/>
    </source>
</evidence>
<dbReference type="InterPro" id="IPR005828">
    <property type="entry name" value="MFS_sugar_transport-like"/>
</dbReference>
<dbReference type="InterPro" id="IPR036259">
    <property type="entry name" value="MFS_trans_sf"/>
</dbReference>
<dbReference type="PROSITE" id="PS50850">
    <property type="entry name" value="MFS"/>
    <property type="match status" value="1"/>
</dbReference>
<keyword evidence="2 6" id="KW-0813">Transport</keyword>
<evidence type="ECO:0000256" key="4">
    <source>
        <dbReference type="ARBA" id="ARBA00022989"/>
    </source>
</evidence>
<feature type="transmembrane region" description="Helical" evidence="7">
    <location>
        <begin position="436"/>
        <end position="453"/>
    </location>
</feature>
<dbReference type="SUPFAM" id="SSF103473">
    <property type="entry name" value="MFS general substrate transporter"/>
    <property type="match status" value="1"/>
</dbReference>
<dbReference type="PANTHER" id="PTHR23503">
    <property type="entry name" value="SOLUTE CARRIER FAMILY 2"/>
    <property type="match status" value="1"/>
</dbReference>
<name>A0ABM1B079_LIMPO</name>
<proteinExistence type="inferred from homology"/>
<comment type="subcellular location">
    <subcellularLocation>
        <location evidence="1">Membrane</location>
        <topology evidence="1">Multi-pass membrane protein</topology>
    </subcellularLocation>
</comment>
<evidence type="ECO:0000256" key="1">
    <source>
        <dbReference type="ARBA" id="ARBA00004141"/>
    </source>
</evidence>
<protein>
    <submittedName>
        <fullName evidence="11">Solute carrier family 2, facilitated glucose transporter member 1-like isoform X2</fullName>
    </submittedName>
</protein>
<dbReference type="InterPro" id="IPR003663">
    <property type="entry name" value="Sugar/inositol_transpt"/>
</dbReference>
<feature type="transmembrane region" description="Helical" evidence="7">
    <location>
        <begin position="99"/>
        <end position="118"/>
    </location>
</feature>
<feature type="domain" description="Major facilitator superfamily (MFS) profile" evidence="9">
    <location>
        <begin position="17"/>
        <end position="460"/>
    </location>
</feature>
<feature type="transmembrane region" description="Helical" evidence="7">
    <location>
        <begin position="406"/>
        <end position="430"/>
    </location>
</feature>
<reference evidence="11" key="1">
    <citation type="submission" date="2025-08" db="UniProtKB">
        <authorList>
            <consortium name="RefSeq"/>
        </authorList>
    </citation>
    <scope>IDENTIFICATION</scope>
    <source>
        <tissue evidence="11">Muscle</tissue>
    </source>
</reference>
<keyword evidence="5 7" id="KW-0472">Membrane</keyword>
<feature type="signal peptide" evidence="8">
    <location>
        <begin position="1"/>
        <end position="23"/>
    </location>
</feature>
<feature type="transmembrane region" description="Helical" evidence="7">
    <location>
        <begin position="339"/>
        <end position="361"/>
    </location>
</feature>
<comment type="similarity">
    <text evidence="6">Belongs to the major facilitator superfamily. Sugar transporter (TC 2.A.1.1) family.</text>
</comment>
<feature type="transmembrane region" description="Helical" evidence="7">
    <location>
        <begin position="309"/>
        <end position="332"/>
    </location>
</feature>
<keyword evidence="4 7" id="KW-1133">Transmembrane helix</keyword>
<feature type="transmembrane region" description="Helical" evidence="7">
    <location>
        <begin position="65"/>
        <end position="87"/>
    </location>
</feature>
<dbReference type="InterPro" id="IPR020846">
    <property type="entry name" value="MFS_dom"/>
</dbReference>
<evidence type="ECO:0000259" key="9">
    <source>
        <dbReference type="PROSITE" id="PS50850"/>
    </source>
</evidence>
<feature type="transmembrane region" description="Helical" evidence="7">
    <location>
        <begin position="153"/>
        <end position="176"/>
    </location>
</feature>
<dbReference type="PROSITE" id="PS00216">
    <property type="entry name" value="SUGAR_TRANSPORT_1"/>
    <property type="match status" value="1"/>
</dbReference>
<feature type="transmembrane region" description="Helical" evidence="7">
    <location>
        <begin position="124"/>
        <end position="146"/>
    </location>
</feature>
<dbReference type="InterPro" id="IPR005829">
    <property type="entry name" value="Sugar_transporter_CS"/>
</dbReference>
<evidence type="ECO:0000256" key="6">
    <source>
        <dbReference type="RuleBase" id="RU003346"/>
    </source>
</evidence>
<evidence type="ECO:0000256" key="3">
    <source>
        <dbReference type="ARBA" id="ARBA00022692"/>
    </source>
</evidence>
<organism evidence="10 11">
    <name type="scientific">Limulus polyphemus</name>
    <name type="common">Atlantic horseshoe crab</name>
    <dbReference type="NCBI Taxonomy" id="6850"/>
    <lineage>
        <taxon>Eukaryota</taxon>
        <taxon>Metazoa</taxon>
        <taxon>Ecdysozoa</taxon>
        <taxon>Arthropoda</taxon>
        <taxon>Chelicerata</taxon>
        <taxon>Merostomata</taxon>
        <taxon>Xiphosura</taxon>
        <taxon>Limulidae</taxon>
        <taxon>Limulus</taxon>
    </lineage>
</organism>
<feature type="transmembrane region" description="Helical" evidence="7">
    <location>
        <begin position="274"/>
        <end position="297"/>
    </location>
</feature>
<dbReference type="GeneID" id="106457251"/>
<dbReference type="PRINTS" id="PR00171">
    <property type="entry name" value="SUGRTRNSPORT"/>
</dbReference>
<evidence type="ECO:0000256" key="7">
    <source>
        <dbReference type="SAM" id="Phobius"/>
    </source>
</evidence>
<evidence type="ECO:0000313" key="10">
    <source>
        <dbReference type="Proteomes" id="UP000694941"/>
    </source>
</evidence>
<accession>A0ABM1B079</accession>
<feature type="transmembrane region" description="Helical" evidence="7">
    <location>
        <begin position="367"/>
        <end position="394"/>
    </location>
</feature>
<sequence>MPYIRSTGLTGHLSFAIAAAALGSAFQHGYNTGVVNAPRDVIMKFINATYTERFNEEPGEQTVTIIFSIMVSIFCIGGMVGALGTAYVAETFGRKGSLLLNNILVFIAAGLMVFSKMAKSYEMLIIGRFFIGLNSGLNAGLVPMYLIEVSPTYLRGAVGTIYQLVITITILISQIVGLPQVLGTEEHWPYVFGMTLIPAIFMLATMPLCPESPRYILIFQGKELAAQKALTWFRGTIEVHDEMDEMRSEYEATKLVPKVTLHEMWTNPVLRTPLIISVVVMLSQQLSGINAAIFFSTKIFESAGLNKETALYATLGMGSINILMTIVSLVLVEKAGRRTLHLVGLGGMGIITVLLTLCMALKTLVPWLSYLSIIWVIGFVVMFATGPGSIPWFLVTELFGQGARAIATSIAVAVNWSANFVVGLSFLPLTTVMGDYTFLIFTVFLAIFWIFTYKRVPETKNKTIEEITSIFRQQIYQ</sequence>
<dbReference type="Proteomes" id="UP000694941">
    <property type="component" value="Unplaced"/>
</dbReference>
<feature type="chain" id="PRO_5046297584" evidence="8">
    <location>
        <begin position="24"/>
        <end position="477"/>
    </location>
</feature>
<dbReference type="RefSeq" id="XP_013772098.1">
    <property type="nucleotide sequence ID" value="XM_013916644.2"/>
</dbReference>
<keyword evidence="10" id="KW-1185">Reference proteome</keyword>
<dbReference type="PROSITE" id="PS00217">
    <property type="entry name" value="SUGAR_TRANSPORT_2"/>
    <property type="match status" value="1"/>
</dbReference>
<evidence type="ECO:0000313" key="11">
    <source>
        <dbReference type="RefSeq" id="XP_013772098.1"/>
    </source>
</evidence>
<evidence type="ECO:0000256" key="5">
    <source>
        <dbReference type="ARBA" id="ARBA00023136"/>
    </source>
</evidence>
<keyword evidence="8" id="KW-0732">Signal</keyword>
<evidence type="ECO:0000256" key="2">
    <source>
        <dbReference type="ARBA" id="ARBA00022448"/>
    </source>
</evidence>
<dbReference type="InterPro" id="IPR045263">
    <property type="entry name" value="GLUT"/>
</dbReference>